<name>A0AAD7AFQ9_9AGAR</name>
<dbReference type="EMBL" id="JARIHO010000008">
    <property type="protein sequence ID" value="KAJ7357277.1"/>
    <property type="molecule type" value="Genomic_DNA"/>
</dbReference>
<organism evidence="4 5">
    <name type="scientific">Mycena albidolilacea</name>
    <dbReference type="NCBI Taxonomy" id="1033008"/>
    <lineage>
        <taxon>Eukaryota</taxon>
        <taxon>Fungi</taxon>
        <taxon>Dikarya</taxon>
        <taxon>Basidiomycota</taxon>
        <taxon>Agaricomycotina</taxon>
        <taxon>Agaricomycetes</taxon>
        <taxon>Agaricomycetidae</taxon>
        <taxon>Agaricales</taxon>
        <taxon>Marasmiineae</taxon>
        <taxon>Mycenaceae</taxon>
        <taxon>Mycena</taxon>
    </lineage>
</organism>
<dbReference type="PANTHER" id="PTHR12857:SF0">
    <property type="entry name" value="CXXC MOTIF CONTAINING ZINC BINDING PROTEIN"/>
    <property type="match status" value="1"/>
</dbReference>
<keyword evidence="3" id="KW-0862">Zinc</keyword>
<dbReference type="AlphaFoldDB" id="A0AAD7AFQ9"/>
<dbReference type="GO" id="GO:0008270">
    <property type="term" value="F:zinc ion binding"/>
    <property type="evidence" value="ECO:0007669"/>
    <property type="project" value="TreeGrafter"/>
</dbReference>
<sequence>MVRLLLSIKAELENVTGLEPLDDFEYFFKVKCNSCHETHPKAVSLNRQDTYEVSGGKGSTASFVWRCGECKRESSAKFEDAYGVKPYTDENGQFAPLLVVECRGLEFIDFQPRGIWKCKGMKGTVFGDVDLESGEWNDYDEKAALPVGVSEVEGQWTRA</sequence>
<accession>A0AAD7AFQ9</accession>
<proteinExistence type="inferred from homology"/>
<evidence type="ECO:0000256" key="1">
    <source>
        <dbReference type="ARBA" id="ARBA00007818"/>
    </source>
</evidence>
<comment type="similarity">
    <text evidence="1">Belongs to the UPF0587 family.</text>
</comment>
<evidence type="ECO:0008006" key="6">
    <source>
        <dbReference type="Google" id="ProtNLM"/>
    </source>
</evidence>
<dbReference type="Proteomes" id="UP001218218">
    <property type="component" value="Unassembled WGS sequence"/>
</dbReference>
<dbReference type="PANTHER" id="PTHR12857">
    <property type="entry name" value="CXXC MOTIF CONTAINING ZINC BINDING PROTEIN"/>
    <property type="match status" value="1"/>
</dbReference>
<keyword evidence="5" id="KW-1185">Reference proteome</keyword>
<keyword evidence="2" id="KW-0479">Metal-binding</keyword>
<dbReference type="InterPro" id="IPR008584">
    <property type="entry name" value="CXXC_Zn-binding_euk"/>
</dbReference>
<gene>
    <name evidence="4" type="ORF">DFH08DRAFT_851518</name>
</gene>
<evidence type="ECO:0000313" key="5">
    <source>
        <dbReference type="Proteomes" id="UP001218218"/>
    </source>
</evidence>
<dbReference type="Pfam" id="PF05907">
    <property type="entry name" value="CXXC_Zn-b_euk"/>
    <property type="match status" value="1"/>
</dbReference>
<evidence type="ECO:0000313" key="4">
    <source>
        <dbReference type="EMBL" id="KAJ7357277.1"/>
    </source>
</evidence>
<evidence type="ECO:0000256" key="3">
    <source>
        <dbReference type="ARBA" id="ARBA00022833"/>
    </source>
</evidence>
<dbReference type="SUPFAM" id="SSF141678">
    <property type="entry name" value="MAL13P1.257-like"/>
    <property type="match status" value="1"/>
</dbReference>
<protein>
    <recommendedName>
        <fullName evidence="6">DUF866-domain-containing protein</fullName>
    </recommendedName>
</protein>
<comment type="caution">
    <text evidence="4">The sequence shown here is derived from an EMBL/GenBank/DDBJ whole genome shotgun (WGS) entry which is preliminary data.</text>
</comment>
<evidence type="ECO:0000256" key="2">
    <source>
        <dbReference type="ARBA" id="ARBA00022723"/>
    </source>
</evidence>
<reference evidence="4" key="1">
    <citation type="submission" date="2023-03" db="EMBL/GenBank/DDBJ databases">
        <title>Massive genome expansion in bonnet fungi (Mycena s.s.) driven by repeated elements and novel gene families across ecological guilds.</title>
        <authorList>
            <consortium name="Lawrence Berkeley National Laboratory"/>
            <person name="Harder C.B."/>
            <person name="Miyauchi S."/>
            <person name="Viragh M."/>
            <person name="Kuo A."/>
            <person name="Thoen E."/>
            <person name="Andreopoulos B."/>
            <person name="Lu D."/>
            <person name="Skrede I."/>
            <person name="Drula E."/>
            <person name="Henrissat B."/>
            <person name="Morin E."/>
            <person name="Kohler A."/>
            <person name="Barry K."/>
            <person name="LaButti K."/>
            <person name="Morin E."/>
            <person name="Salamov A."/>
            <person name="Lipzen A."/>
            <person name="Mereny Z."/>
            <person name="Hegedus B."/>
            <person name="Baldrian P."/>
            <person name="Stursova M."/>
            <person name="Weitz H."/>
            <person name="Taylor A."/>
            <person name="Grigoriev I.V."/>
            <person name="Nagy L.G."/>
            <person name="Martin F."/>
            <person name="Kauserud H."/>
        </authorList>
    </citation>
    <scope>NUCLEOTIDE SEQUENCE</scope>
    <source>
        <strain evidence="4">CBHHK002</strain>
    </source>
</reference>